<reference evidence="1" key="1">
    <citation type="submission" date="2020-07" db="EMBL/GenBank/DDBJ databases">
        <title>Hypervirulent multi-drug resistant Proteus mirabilis strain with mosaic plasmid.</title>
        <authorList>
            <person name="Shelenkov A."/>
            <person name="Mikhaylova Y.V."/>
            <person name="Yanushevich Y.G."/>
            <person name="Petrova L."/>
            <person name="Fomina V."/>
            <person name="Zamyatin M."/>
            <person name="Shagin D."/>
        </authorList>
    </citation>
    <scope>NUCLEOTIDE SEQUENCE</scope>
    <source>
        <strain evidence="1">CriePir89</strain>
    </source>
</reference>
<gene>
    <name evidence="1" type="ORF">HZ283_07300</name>
</gene>
<sequence length="126" mass="13883">MKFEELPESVQLIATTALADILKNSHPTKESAIEFANSVKSAFIELYNKNDISIQVGGITENSTETIEDVLASFPSDELSVFHIVKMVNEVNLKIRNELAPYNNDKNDINATARTILKTALASLDS</sequence>
<accession>A0A7D6A7K9</accession>
<dbReference type="EMBL" id="CP059056">
    <property type="protein sequence ID" value="QLJ20619.1"/>
    <property type="molecule type" value="Genomic_DNA"/>
</dbReference>
<name>A0A7D6A7K9_PROMI</name>
<proteinExistence type="predicted"/>
<evidence type="ECO:0000313" key="1">
    <source>
        <dbReference type="EMBL" id="QLJ20619.1"/>
    </source>
</evidence>
<organism evidence="1">
    <name type="scientific">Proteus mirabilis</name>
    <dbReference type="NCBI Taxonomy" id="584"/>
    <lineage>
        <taxon>Bacteria</taxon>
        <taxon>Pseudomonadati</taxon>
        <taxon>Pseudomonadota</taxon>
        <taxon>Gammaproteobacteria</taxon>
        <taxon>Enterobacterales</taxon>
        <taxon>Morganellaceae</taxon>
        <taxon>Proteus</taxon>
    </lineage>
</organism>
<protein>
    <submittedName>
        <fullName evidence="1">Uncharacterized protein</fullName>
    </submittedName>
</protein>
<dbReference type="RefSeq" id="WP_074561911.1">
    <property type="nucleotide sequence ID" value="NZ_ABFCQN020000001.1"/>
</dbReference>
<dbReference type="AlphaFoldDB" id="A0A7D6A7K9"/>